<protein>
    <submittedName>
        <fullName evidence="8">ABC-3 protein</fullName>
    </submittedName>
</protein>
<accession>D6Y449</accession>
<feature type="transmembrane region" description="Helical" evidence="7">
    <location>
        <begin position="60"/>
        <end position="78"/>
    </location>
</feature>
<organism evidence="8 9">
    <name type="scientific">Thermobispora bispora (strain ATCC 19993 / DSM 43833 / CBS 139.67 / JCM 10125 / KCTC 9307 / NBRC 14880 / R51)</name>
    <dbReference type="NCBI Taxonomy" id="469371"/>
    <lineage>
        <taxon>Bacteria</taxon>
        <taxon>Bacillati</taxon>
        <taxon>Actinomycetota</taxon>
        <taxon>Actinomycetes</taxon>
        <taxon>Streptosporangiales</taxon>
        <taxon>Streptosporangiaceae</taxon>
        <taxon>Thermobispora</taxon>
    </lineage>
</organism>
<feature type="transmembrane region" description="Helical" evidence="7">
    <location>
        <begin position="12"/>
        <end position="31"/>
    </location>
</feature>
<dbReference type="Pfam" id="PF00950">
    <property type="entry name" value="ABC-3"/>
    <property type="match status" value="1"/>
</dbReference>
<dbReference type="Proteomes" id="UP000006640">
    <property type="component" value="Chromosome"/>
</dbReference>
<dbReference type="GO" id="GO:0043190">
    <property type="term" value="C:ATP-binding cassette (ABC) transporter complex"/>
    <property type="evidence" value="ECO:0007669"/>
    <property type="project" value="InterPro"/>
</dbReference>
<evidence type="ECO:0000256" key="6">
    <source>
        <dbReference type="RuleBase" id="RU003943"/>
    </source>
</evidence>
<dbReference type="HOGENOM" id="CLU_028808_4_3_11"/>
<dbReference type="InterPro" id="IPR001626">
    <property type="entry name" value="ABC_TroCD"/>
</dbReference>
<evidence type="ECO:0000256" key="5">
    <source>
        <dbReference type="ARBA" id="ARBA00023136"/>
    </source>
</evidence>
<keyword evidence="6" id="KW-0813">Transport</keyword>
<evidence type="ECO:0000256" key="4">
    <source>
        <dbReference type="ARBA" id="ARBA00022989"/>
    </source>
</evidence>
<feature type="transmembrane region" description="Helical" evidence="7">
    <location>
        <begin position="159"/>
        <end position="181"/>
    </location>
</feature>
<keyword evidence="4 7" id="KW-1133">Transmembrane helix</keyword>
<dbReference type="EMBL" id="CP001874">
    <property type="protein sequence ID" value="ADG87103.1"/>
    <property type="molecule type" value="Genomic_DNA"/>
</dbReference>
<keyword evidence="5 7" id="KW-0472">Membrane</keyword>
<feature type="transmembrane region" description="Helical" evidence="7">
    <location>
        <begin position="240"/>
        <end position="260"/>
    </location>
</feature>
<proteinExistence type="inferred from homology"/>
<dbReference type="KEGG" id="tbi:Tbis_0373"/>
<name>D6Y449_THEBD</name>
<dbReference type="OrthoDB" id="1016457at2"/>
<dbReference type="AlphaFoldDB" id="D6Y449"/>
<evidence type="ECO:0000313" key="8">
    <source>
        <dbReference type="EMBL" id="ADG87103.1"/>
    </source>
</evidence>
<keyword evidence="9" id="KW-1185">Reference proteome</keyword>
<evidence type="ECO:0000256" key="1">
    <source>
        <dbReference type="ARBA" id="ARBA00004141"/>
    </source>
</evidence>
<feature type="transmembrane region" description="Helical" evidence="7">
    <location>
        <begin position="85"/>
        <end position="106"/>
    </location>
</feature>
<dbReference type="RefSeq" id="WP_013130636.1">
    <property type="nucleotide sequence ID" value="NC_014165.1"/>
</dbReference>
<feature type="transmembrane region" description="Helical" evidence="7">
    <location>
        <begin position="213"/>
        <end position="234"/>
    </location>
</feature>
<dbReference type="STRING" id="469371.Tbis_0373"/>
<evidence type="ECO:0000256" key="3">
    <source>
        <dbReference type="ARBA" id="ARBA00022692"/>
    </source>
</evidence>
<comment type="similarity">
    <text evidence="2 6">Belongs to the ABC-3 integral membrane protein family.</text>
</comment>
<evidence type="ECO:0000313" key="9">
    <source>
        <dbReference type="Proteomes" id="UP000006640"/>
    </source>
</evidence>
<dbReference type="PANTHER" id="PTHR30477:SF0">
    <property type="entry name" value="METAL TRANSPORT SYSTEM MEMBRANE PROTEIN TM_0125-RELATED"/>
    <property type="match status" value="1"/>
</dbReference>
<reference evidence="8 9" key="1">
    <citation type="submission" date="2010-01" db="EMBL/GenBank/DDBJ databases">
        <title>The complete genome of Thermobispora bispora DSM 43833.</title>
        <authorList>
            <consortium name="US DOE Joint Genome Institute (JGI-PGF)"/>
            <person name="Lucas S."/>
            <person name="Copeland A."/>
            <person name="Lapidus A."/>
            <person name="Glavina del Rio T."/>
            <person name="Dalin E."/>
            <person name="Tice H."/>
            <person name="Bruce D."/>
            <person name="Goodwin L."/>
            <person name="Pitluck S."/>
            <person name="Kyrpides N."/>
            <person name="Mavromatis K."/>
            <person name="Ivanova N."/>
            <person name="Mikhailova N."/>
            <person name="Chertkov O."/>
            <person name="Brettin T."/>
            <person name="Detter J.C."/>
            <person name="Han C."/>
            <person name="Larimer F."/>
            <person name="Land M."/>
            <person name="Hauser L."/>
            <person name="Markowitz V."/>
            <person name="Cheng J.-F."/>
            <person name="Hugenholtz P."/>
            <person name="Woyke T."/>
            <person name="Wu D."/>
            <person name="Jando M."/>
            <person name="Schneider S."/>
            <person name="Klenk H.-P."/>
            <person name="Eisen J.A."/>
        </authorList>
    </citation>
    <scope>NUCLEOTIDE SEQUENCE [LARGE SCALE GENOMIC DNA]</scope>
    <source>
        <strain evidence="9">ATCC 19993 / DSM 43833 / CBS 139.67 / JCM 10125 / KCTC 9307 / NBRC 14880 / R51</strain>
    </source>
</reference>
<dbReference type="PANTHER" id="PTHR30477">
    <property type="entry name" value="ABC-TRANSPORTER METAL-BINDING PROTEIN"/>
    <property type="match status" value="1"/>
</dbReference>
<sequence>MTWFDSSVHRALAEAVLVGALGGVVGVHVLIRRLPFFTMALTHATFPGIVIAALLGADLYLGGGVFGLLITLAVVLFSRVRGQDFTAATGIALAGGFALGVVLVSAQDGFAKDLTAYTVGDILAVSARDLAITAGIAAAVTLLLVVFRRELLITAFDPVGAAALGLRTALIDFILLAAVVVTVVATVPALGVILTVALLVGPAATARLLTDRYALLFPISAAIGVSCGVAGVWLSTVWNVAAGASIALLVGVVFGLVFLGSHGAALVRRRAAARPL</sequence>
<feature type="transmembrane region" description="Helical" evidence="7">
    <location>
        <begin position="187"/>
        <end position="206"/>
    </location>
</feature>
<feature type="transmembrane region" description="Helical" evidence="7">
    <location>
        <begin position="126"/>
        <end position="147"/>
    </location>
</feature>
<gene>
    <name evidence="8" type="ordered locus">Tbis_0373</name>
</gene>
<dbReference type="SUPFAM" id="SSF81345">
    <property type="entry name" value="ABC transporter involved in vitamin B12 uptake, BtuC"/>
    <property type="match status" value="1"/>
</dbReference>
<dbReference type="Gene3D" id="1.10.3470.10">
    <property type="entry name" value="ABC transporter involved in vitamin B12 uptake, BtuC"/>
    <property type="match status" value="1"/>
</dbReference>
<keyword evidence="3 6" id="KW-0812">Transmembrane</keyword>
<dbReference type="GO" id="GO:0055085">
    <property type="term" value="P:transmembrane transport"/>
    <property type="evidence" value="ECO:0007669"/>
    <property type="project" value="InterPro"/>
</dbReference>
<evidence type="ECO:0000256" key="2">
    <source>
        <dbReference type="ARBA" id="ARBA00008034"/>
    </source>
</evidence>
<evidence type="ECO:0000256" key="7">
    <source>
        <dbReference type="SAM" id="Phobius"/>
    </source>
</evidence>
<dbReference type="InterPro" id="IPR037294">
    <property type="entry name" value="ABC_BtuC-like"/>
</dbReference>
<comment type="subcellular location">
    <subcellularLocation>
        <location evidence="6">Cell membrane</location>
        <topology evidence="6">Multi-pass membrane protein</topology>
    </subcellularLocation>
    <subcellularLocation>
        <location evidence="1">Membrane</location>
        <topology evidence="1">Multi-pass membrane protein</topology>
    </subcellularLocation>
</comment>
<dbReference type="eggNOG" id="COG1108">
    <property type="taxonomic scope" value="Bacteria"/>
</dbReference>